<gene>
    <name evidence="2" type="ORF">NQF64_06800</name>
</gene>
<feature type="region of interest" description="Disordered" evidence="1">
    <location>
        <begin position="137"/>
        <end position="159"/>
    </location>
</feature>
<comment type="caution">
    <text evidence="2">The sequence shown here is derived from an EMBL/GenBank/DDBJ whole genome shotgun (WGS) entry which is preliminary data.</text>
</comment>
<keyword evidence="3" id="KW-1185">Reference proteome</keyword>
<accession>A0ABT3W797</accession>
<organism evidence="2 3">
    <name type="scientific">Bombella saccharophila</name>
    <dbReference type="NCBI Taxonomy" id="2967338"/>
    <lineage>
        <taxon>Bacteria</taxon>
        <taxon>Pseudomonadati</taxon>
        <taxon>Pseudomonadota</taxon>
        <taxon>Alphaproteobacteria</taxon>
        <taxon>Acetobacterales</taxon>
        <taxon>Acetobacteraceae</taxon>
        <taxon>Bombella</taxon>
    </lineage>
</organism>
<protein>
    <recommendedName>
        <fullName evidence="4">Flagellar basal-body protein FlbY</fullName>
    </recommendedName>
</protein>
<sequence length="159" mass="17578">MKRLRLGQALRKVAGHFSGRDLTAKETFSFTALIRAFTEATEIMVKENRLLEAENVTEATALLPEKTARIEKLSTLVEQARRAGVGAENLPASFRQVQSRFADIAAQNRTLLQRAVVTQEAVMQFLIESAMEESRHGYGRTGEAGADTSRATISLNNRV</sequence>
<name>A0ABT3W797_9PROT</name>
<evidence type="ECO:0000256" key="1">
    <source>
        <dbReference type="SAM" id="MobiDB-lite"/>
    </source>
</evidence>
<evidence type="ECO:0000313" key="3">
    <source>
        <dbReference type="Proteomes" id="UP001165648"/>
    </source>
</evidence>
<proteinExistence type="predicted"/>
<reference evidence="2 3" key="1">
    <citation type="submission" date="2022-07" db="EMBL/GenBank/DDBJ databases">
        <title>Bombella genomes.</title>
        <authorList>
            <person name="Harer L."/>
            <person name="Styblova S."/>
            <person name="Ehrmann M."/>
        </authorList>
    </citation>
    <scope>NUCLEOTIDE SEQUENCE [LARGE SCALE GENOMIC DNA]</scope>
    <source>
        <strain evidence="2 3">TMW 2.2558</strain>
    </source>
</reference>
<dbReference type="EMBL" id="JANIDW010000003">
    <property type="protein sequence ID" value="MCX5614947.1"/>
    <property type="molecule type" value="Genomic_DNA"/>
</dbReference>
<feature type="compositionally biased region" description="Polar residues" evidence="1">
    <location>
        <begin position="149"/>
        <end position="159"/>
    </location>
</feature>
<dbReference type="RefSeq" id="WP_266106898.1">
    <property type="nucleotide sequence ID" value="NZ_JANIDW010000003.1"/>
</dbReference>
<evidence type="ECO:0000313" key="2">
    <source>
        <dbReference type="EMBL" id="MCX5614947.1"/>
    </source>
</evidence>
<evidence type="ECO:0008006" key="4">
    <source>
        <dbReference type="Google" id="ProtNLM"/>
    </source>
</evidence>
<dbReference type="Proteomes" id="UP001165648">
    <property type="component" value="Unassembled WGS sequence"/>
</dbReference>